<dbReference type="PANTHER" id="PTHR13778">
    <property type="entry name" value="GLYCOSYLTRANSFERASE 8 DOMAIN-CONTAINING PROTEIN"/>
    <property type="match status" value="1"/>
</dbReference>
<evidence type="ECO:0000313" key="5">
    <source>
        <dbReference type="Proteomes" id="UP000253759"/>
    </source>
</evidence>
<protein>
    <submittedName>
        <fullName evidence="4">Glycosyltransferase family 8 protein</fullName>
    </submittedName>
</protein>
<comment type="caution">
    <text evidence="4">The sequence shown here is derived from an EMBL/GenBank/DDBJ whole genome shotgun (WGS) entry which is preliminary data.</text>
</comment>
<gene>
    <name evidence="4" type="ORF">DVH29_14700</name>
</gene>
<accession>A0A369W193</accession>
<keyword evidence="2 4" id="KW-0808">Transferase</keyword>
<dbReference type="PANTHER" id="PTHR13778:SF47">
    <property type="entry name" value="LIPOPOLYSACCHARIDE 1,3-GALACTOSYLTRANSFERASE"/>
    <property type="match status" value="1"/>
</dbReference>
<keyword evidence="5" id="KW-1185">Reference proteome</keyword>
<dbReference type="EMBL" id="QQNH01000033">
    <property type="protein sequence ID" value="RDE07809.1"/>
    <property type="molecule type" value="Genomic_DNA"/>
</dbReference>
<dbReference type="InterPro" id="IPR002495">
    <property type="entry name" value="Glyco_trans_8"/>
</dbReference>
<keyword evidence="3" id="KW-0479">Metal-binding</keyword>
<dbReference type="RefSeq" id="WP_114646945.1">
    <property type="nucleotide sequence ID" value="NZ_QQNH01000033.1"/>
</dbReference>
<dbReference type="OrthoDB" id="5672604at2"/>
<evidence type="ECO:0000313" key="4">
    <source>
        <dbReference type="EMBL" id="RDE07809.1"/>
    </source>
</evidence>
<dbReference type="Pfam" id="PF01501">
    <property type="entry name" value="Glyco_transf_8"/>
    <property type="match status" value="1"/>
</dbReference>
<proteinExistence type="predicted"/>
<dbReference type="GO" id="GO:0046872">
    <property type="term" value="F:metal ion binding"/>
    <property type="evidence" value="ECO:0007669"/>
    <property type="project" value="UniProtKB-KW"/>
</dbReference>
<dbReference type="InterPro" id="IPR029044">
    <property type="entry name" value="Nucleotide-diphossugar_trans"/>
</dbReference>
<evidence type="ECO:0000256" key="2">
    <source>
        <dbReference type="ARBA" id="ARBA00022679"/>
    </source>
</evidence>
<dbReference type="AlphaFoldDB" id="A0A369W193"/>
<evidence type="ECO:0000256" key="3">
    <source>
        <dbReference type="ARBA" id="ARBA00022723"/>
    </source>
</evidence>
<dbReference type="GO" id="GO:0016757">
    <property type="term" value="F:glycosyltransferase activity"/>
    <property type="evidence" value="ECO:0007669"/>
    <property type="project" value="UniProtKB-KW"/>
</dbReference>
<organism evidence="4 5">
    <name type="scientific">Pelagibacterium lacus</name>
    <dbReference type="NCBI Taxonomy" id="2282655"/>
    <lineage>
        <taxon>Bacteria</taxon>
        <taxon>Pseudomonadati</taxon>
        <taxon>Pseudomonadota</taxon>
        <taxon>Alphaproteobacteria</taxon>
        <taxon>Hyphomicrobiales</taxon>
        <taxon>Devosiaceae</taxon>
        <taxon>Pelagibacterium</taxon>
    </lineage>
</organism>
<dbReference type="SUPFAM" id="SSF53448">
    <property type="entry name" value="Nucleotide-diphospho-sugar transferases"/>
    <property type="match status" value="1"/>
</dbReference>
<dbReference type="CDD" id="cd04194">
    <property type="entry name" value="GT8_A4GalT_like"/>
    <property type="match status" value="1"/>
</dbReference>
<evidence type="ECO:0000256" key="1">
    <source>
        <dbReference type="ARBA" id="ARBA00022676"/>
    </source>
</evidence>
<reference evidence="5" key="1">
    <citation type="submission" date="2018-07" db="EMBL/GenBank/DDBJ databases">
        <authorList>
            <person name="Liu B.-T."/>
            <person name="Du Z."/>
        </authorList>
    </citation>
    <scope>NUCLEOTIDE SEQUENCE [LARGE SCALE GENOMIC DNA]</scope>
    <source>
        <strain evidence="5">XYN52</strain>
    </source>
</reference>
<name>A0A369W193_9HYPH</name>
<dbReference type="Gene3D" id="3.90.550.10">
    <property type="entry name" value="Spore Coat Polysaccharide Biosynthesis Protein SpsA, Chain A"/>
    <property type="match status" value="1"/>
</dbReference>
<sequence>MTQPIDIVLAFNDFFWAPAYAVMRSTCLTTHRRADIRFHILTDGITEAHRRDLAAIEGEFGASLIYYDLNQSSDFAALSTKVRGDGLHPSIVYARLIFDRLLPPTIQRVIYLDSDTLVLTDIAKLLTTDLEGHALGGVLDPSWLHAAFNRDIKTNRDLYDPADPYFNSGVLVIDVDKWRAADLMGHVDRLKDLGVLHRLYHDQGLLNLVFRNRFKILDPRWNMLSPGPDVKALGPYILHYTGRAKPWHLNAPVAHARAYRHIMTNALFYRYWHYRLRRRILPFWRNRGSDEGSTAIYRGA</sequence>
<keyword evidence="1" id="KW-0328">Glycosyltransferase</keyword>
<dbReference type="Proteomes" id="UP000253759">
    <property type="component" value="Unassembled WGS sequence"/>
</dbReference>
<dbReference type="InterPro" id="IPR050748">
    <property type="entry name" value="Glycosyltrans_8_dom-fam"/>
</dbReference>